<evidence type="ECO:0000313" key="2">
    <source>
        <dbReference type="EMBL" id="KAF2458519.1"/>
    </source>
</evidence>
<feature type="compositionally biased region" description="Basic and acidic residues" evidence="1">
    <location>
        <begin position="56"/>
        <end position="89"/>
    </location>
</feature>
<gene>
    <name evidence="2" type="ORF">BDY21DRAFT_205158</name>
</gene>
<proteinExistence type="predicted"/>
<organism evidence="2 3">
    <name type="scientific">Lineolata rhizophorae</name>
    <dbReference type="NCBI Taxonomy" id="578093"/>
    <lineage>
        <taxon>Eukaryota</taxon>
        <taxon>Fungi</taxon>
        <taxon>Dikarya</taxon>
        <taxon>Ascomycota</taxon>
        <taxon>Pezizomycotina</taxon>
        <taxon>Dothideomycetes</taxon>
        <taxon>Dothideomycetes incertae sedis</taxon>
        <taxon>Lineolatales</taxon>
        <taxon>Lineolataceae</taxon>
        <taxon>Lineolata</taxon>
    </lineage>
</organism>
<accession>A0A6A6P3R1</accession>
<protein>
    <submittedName>
        <fullName evidence="2">Uncharacterized protein</fullName>
    </submittedName>
</protein>
<name>A0A6A6P3R1_9PEZI</name>
<keyword evidence="3" id="KW-1185">Reference proteome</keyword>
<dbReference type="EMBL" id="MU001677">
    <property type="protein sequence ID" value="KAF2458519.1"/>
    <property type="molecule type" value="Genomic_DNA"/>
</dbReference>
<dbReference type="Proteomes" id="UP000799766">
    <property type="component" value="Unassembled WGS sequence"/>
</dbReference>
<feature type="region of interest" description="Disordered" evidence="1">
    <location>
        <begin position="1"/>
        <end position="25"/>
    </location>
</feature>
<feature type="region of interest" description="Disordered" evidence="1">
    <location>
        <begin position="39"/>
        <end position="89"/>
    </location>
</feature>
<evidence type="ECO:0000256" key="1">
    <source>
        <dbReference type="SAM" id="MobiDB-lite"/>
    </source>
</evidence>
<dbReference type="AlphaFoldDB" id="A0A6A6P3R1"/>
<sequence>MWFHTTRPPGPPRPRATRCDQGPSRRSAVALSIRACLSSGPSGGQDCSAPGAAKKRGIDPHGREKLSCSRRPAPEHIRRTASDRDARPKRLDPWAMAHKAPAVRPGRSAGTSPVFPTGAAAATFPKQPRTPLGAAVKLRGRRLYLRLGRSLCPRLPGPLG</sequence>
<reference evidence="2" key="1">
    <citation type="journal article" date="2020" name="Stud. Mycol.">
        <title>101 Dothideomycetes genomes: a test case for predicting lifestyles and emergence of pathogens.</title>
        <authorList>
            <person name="Haridas S."/>
            <person name="Albert R."/>
            <person name="Binder M."/>
            <person name="Bloem J."/>
            <person name="Labutti K."/>
            <person name="Salamov A."/>
            <person name="Andreopoulos B."/>
            <person name="Baker S."/>
            <person name="Barry K."/>
            <person name="Bills G."/>
            <person name="Bluhm B."/>
            <person name="Cannon C."/>
            <person name="Castanera R."/>
            <person name="Culley D."/>
            <person name="Daum C."/>
            <person name="Ezra D."/>
            <person name="Gonzalez J."/>
            <person name="Henrissat B."/>
            <person name="Kuo A."/>
            <person name="Liang C."/>
            <person name="Lipzen A."/>
            <person name="Lutzoni F."/>
            <person name="Magnuson J."/>
            <person name="Mondo S."/>
            <person name="Nolan M."/>
            <person name="Ohm R."/>
            <person name="Pangilinan J."/>
            <person name="Park H.-J."/>
            <person name="Ramirez L."/>
            <person name="Alfaro M."/>
            <person name="Sun H."/>
            <person name="Tritt A."/>
            <person name="Yoshinaga Y."/>
            <person name="Zwiers L.-H."/>
            <person name="Turgeon B."/>
            <person name="Goodwin S."/>
            <person name="Spatafora J."/>
            <person name="Crous P."/>
            <person name="Grigoriev I."/>
        </authorList>
    </citation>
    <scope>NUCLEOTIDE SEQUENCE</scope>
    <source>
        <strain evidence="2">ATCC 16933</strain>
    </source>
</reference>
<evidence type="ECO:0000313" key="3">
    <source>
        <dbReference type="Proteomes" id="UP000799766"/>
    </source>
</evidence>